<name>A0ACC1MDV8_9HYPO</name>
<reference evidence="1" key="1">
    <citation type="submission" date="2022-08" db="EMBL/GenBank/DDBJ databases">
        <title>Genome Sequence of Lecanicillium fungicola.</title>
        <authorList>
            <person name="Buettner E."/>
        </authorList>
    </citation>
    <scope>NUCLEOTIDE SEQUENCE</scope>
    <source>
        <strain evidence="1">Babe33</strain>
    </source>
</reference>
<evidence type="ECO:0000313" key="2">
    <source>
        <dbReference type="Proteomes" id="UP001143910"/>
    </source>
</evidence>
<protein>
    <submittedName>
        <fullName evidence="1">Uncharacterized protein</fullName>
    </submittedName>
</protein>
<gene>
    <name evidence="1" type="ORF">NQ176_g11164</name>
</gene>
<comment type="caution">
    <text evidence="1">The sequence shown here is derived from an EMBL/GenBank/DDBJ whole genome shotgun (WGS) entry which is preliminary data.</text>
</comment>
<sequence length="118" mass="12990">MVGDYGDLGSTWFDGCWAKERCGDGVIAYESSCVDDSDHDLVWSIKFGVAGKVFGHIVQIGQKGEEEAVTVEKAPYMENKDEELPVAELPKMEGKDEEVPVEEPVKAEKEEPATELPN</sequence>
<accession>A0ACC1MDV8</accession>
<dbReference type="Proteomes" id="UP001143910">
    <property type="component" value="Unassembled WGS sequence"/>
</dbReference>
<proteinExistence type="predicted"/>
<organism evidence="1 2">
    <name type="scientific">Zarea fungicola</name>
    <dbReference type="NCBI Taxonomy" id="93591"/>
    <lineage>
        <taxon>Eukaryota</taxon>
        <taxon>Fungi</taxon>
        <taxon>Dikarya</taxon>
        <taxon>Ascomycota</taxon>
        <taxon>Pezizomycotina</taxon>
        <taxon>Sordariomycetes</taxon>
        <taxon>Hypocreomycetidae</taxon>
        <taxon>Hypocreales</taxon>
        <taxon>Cordycipitaceae</taxon>
        <taxon>Zarea</taxon>
    </lineage>
</organism>
<evidence type="ECO:0000313" key="1">
    <source>
        <dbReference type="EMBL" id="KAJ2958755.1"/>
    </source>
</evidence>
<keyword evidence="2" id="KW-1185">Reference proteome</keyword>
<dbReference type="EMBL" id="JANJQO010003531">
    <property type="protein sequence ID" value="KAJ2958755.1"/>
    <property type="molecule type" value="Genomic_DNA"/>
</dbReference>